<feature type="region of interest" description="Disordered" evidence="1">
    <location>
        <begin position="110"/>
        <end position="237"/>
    </location>
</feature>
<feature type="region of interest" description="Disordered" evidence="1">
    <location>
        <begin position="1028"/>
        <end position="1054"/>
    </location>
</feature>
<dbReference type="PANTHER" id="PTHR15294">
    <property type="entry name" value="RETINOVIN-RELATED"/>
    <property type="match status" value="1"/>
</dbReference>
<dbReference type="EMBL" id="CAWUFR010000129">
    <property type="protein sequence ID" value="CAK6969052.1"/>
    <property type="molecule type" value="Genomic_DNA"/>
</dbReference>
<dbReference type="GO" id="GO:0030576">
    <property type="term" value="P:Cajal body organization"/>
    <property type="evidence" value="ECO:0007669"/>
    <property type="project" value="InterPro"/>
</dbReference>
<sequence length="1142" mass="124619">MALDQRRSSSLPMTGEDTGLGALASPLAGYLGKVQERASSQEYCPWCTSKGLTYALRSYHINLQESITLCTNPQCLFPLVSRPLEDVLANLVPVEPAVGNKRKNAVALENEEVIKPSPKRLRPSEPDSPVAKNATDTHLSQGEPGAVNGQHKATKTDSGKVNGYHSDCPVAETAGWDSPQDEDVQEGKSEEAACTESLASPAASVGHLQLSSEASLTTEEEPACSPHHGTSEAEKDLRQMTSTPVENKLCCLDSNQSGFPNVDIHSTEMPSPQQNEQTHITTCTDILGVKSEYLYSTSITESEELVSVLGQPFWRNSDSLCWLDALLVALVNCKSLKTSTPKEEPQHSAVWQLIKGYEDALAVIEVHQQTGRDGVVKVPKHVLEKTHSDLQSLRMSLFKLLQPKLRCKLGQRETPVFAMPLLLTMDSWAEPLFQSTFDWEFKCSECKASTKERLTKTLPSLTNLVPDWHPLHAVHLAPCNVCRKKKQSRTLMLERLGVLFALHFVEGLPKNDISIYTFNFKGKRYSVTTVIQYNNQLKHFVTWICQSDGFWLEFDDLKHPDCKTHQKLPVPAREMHIVFWEEEGDKEPRACSPSSTFAKSPPSKYGMNRTESDLIADEHLACTPDQSLFISHNDTDIVCALSDDSSNVIDTTVIAGVDTSIGSTTLLDTFEGLTHNDIITLTLVELKADSEMQPLNDDEQTQDPCVPSTNEAPDSSSVVFASETSHSGDVDFPVTSNSSEPESDDGSSSDPTFVPSARRGQGTGKGKPVNKQKGKMSASTKAAPPVSPPVSSEASEENKPVDAAAQDNTPPVKKTQQVSPVSSTDTSTLSTSPTTQPSLGQNARWSFLLSKHPLNHVQKSIAKLAPTPPPTPTAVTKLKPTPPTHSTPNPVRRQQTPAVLFPKPQLRTEDSESLPLKAAEMYGAFRSKTSSTPTPLPSPTLLNGKAKLLQPITSDRQKPLTNTTAMSSVSLPALGVKRVVEISSTKKQKNHTLKLPPGLSETEILRYKLMKKLKAKKKKLAKLDALLGHQGGTSRPDSTDLTSPNTVSSSTYDGSNCDEILSDLLSPATTASNLSPDSTGYLEMLANGQDGVERPHCGVYTAVEVPQMNTITNAPNTENFLDEFLTRAEMQTEALDEFELFF</sequence>
<feature type="region of interest" description="Disordered" evidence="1">
    <location>
        <begin position="586"/>
        <end position="606"/>
    </location>
</feature>
<evidence type="ECO:0000313" key="3">
    <source>
        <dbReference type="EMBL" id="CAK6969052.1"/>
    </source>
</evidence>
<dbReference type="InterPro" id="IPR028890">
    <property type="entry name" value="Peptidase_C98"/>
</dbReference>
<feature type="compositionally biased region" description="Polar residues" evidence="1">
    <location>
        <begin position="1032"/>
        <end position="1054"/>
    </location>
</feature>
<dbReference type="GO" id="GO:0016926">
    <property type="term" value="P:protein desumoylation"/>
    <property type="evidence" value="ECO:0007669"/>
    <property type="project" value="TreeGrafter"/>
</dbReference>
<dbReference type="AlphaFoldDB" id="A0AAV1PB09"/>
<dbReference type="InterPro" id="IPR028889">
    <property type="entry name" value="USP"/>
</dbReference>
<dbReference type="PANTHER" id="PTHR15294:SF3">
    <property type="entry name" value="SUMO-SPECIFIC ISOPEPTIDASE USPL1"/>
    <property type="match status" value="1"/>
</dbReference>
<evidence type="ECO:0000259" key="2">
    <source>
        <dbReference type="PROSITE" id="PS50235"/>
    </source>
</evidence>
<dbReference type="PROSITE" id="PS50235">
    <property type="entry name" value="USP_3"/>
    <property type="match status" value="1"/>
</dbReference>
<dbReference type="InterPro" id="IPR033505">
    <property type="entry name" value="USPL1"/>
</dbReference>
<feature type="compositionally biased region" description="Low complexity" evidence="1">
    <location>
        <begin position="815"/>
        <end position="839"/>
    </location>
</feature>
<evidence type="ECO:0000313" key="4">
    <source>
        <dbReference type="Proteomes" id="UP001314229"/>
    </source>
</evidence>
<keyword evidence="4" id="KW-1185">Reference proteome</keyword>
<reference evidence="3 4" key="1">
    <citation type="submission" date="2024-01" db="EMBL/GenBank/DDBJ databases">
        <authorList>
            <person name="Alioto T."/>
            <person name="Alioto T."/>
            <person name="Gomez Garrido J."/>
        </authorList>
    </citation>
    <scope>NUCLEOTIDE SEQUENCE [LARGE SCALE GENOMIC DNA]</scope>
</reference>
<feature type="domain" description="USP" evidence="2">
    <location>
        <begin position="312"/>
        <end position="583"/>
    </location>
</feature>
<feature type="region of interest" description="Disordered" evidence="1">
    <location>
        <begin position="694"/>
        <end position="840"/>
    </location>
</feature>
<gene>
    <name evidence="3" type="ORF">FSCOSCO3_A026599</name>
</gene>
<evidence type="ECO:0000256" key="1">
    <source>
        <dbReference type="SAM" id="MobiDB-lite"/>
    </source>
</evidence>
<organism evidence="3 4">
    <name type="scientific">Scomber scombrus</name>
    <name type="common">Atlantic mackerel</name>
    <name type="synonym">Scomber vernalis</name>
    <dbReference type="NCBI Taxonomy" id="13677"/>
    <lineage>
        <taxon>Eukaryota</taxon>
        <taxon>Metazoa</taxon>
        <taxon>Chordata</taxon>
        <taxon>Craniata</taxon>
        <taxon>Vertebrata</taxon>
        <taxon>Euteleostomi</taxon>
        <taxon>Actinopterygii</taxon>
        <taxon>Neopterygii</taxon>
        <taxon>Teleostei</taxon>
        <taxon>Neoteleostei</taxon>
        <taxon>Acanthomorphata</taxon>
        <taxon>Pelagiaria</taxon>
        <taxon>Scombriformes</taxon>
        <taxon>Scombridae</taxon>
        <taxon>Scomber</taxon>
    </lineage>
</organism>
<proteinExistence type="predicted"/>
<dbReference type="Pfam" id="PF15499">
    <property type="entry name" value="Peptidase_C98"/>
    <property type="match status" value="1"/>
</dbReference>
<dbReference type="GO" id="GO:0015030">
    <property type="term" value="C:Cajal body"/>
    <property type="evidence" value="ECO:0007669"/>
    <property type="project" value="TreeGrafter"/>
</dbReference>
<feature type="region of interest" description="Disordered" evidence="1">
    <location>
        <begin position="863"/>
        <end position="893"/>
    </location>
</feature>
<dbReference type="GO" id="GO:0032183">
    <property type="term" value="F:SUMO binding"/>
    <property type="evidence" value="ECO:0007669"/>
    <property type="project" value="InterPro"/>
</dbReference>
<protein>
    <submittedName>
        <fullName evidence="3">SUMO-specific isopeptidase USPL1</fullName>
    </submittedName>
</protein>
<dbReference type="Proteomes" id="UP001314229">
    <property type="component" value="Unassembled WGS sequence"/>
</dbReference>
<feature type="compositionally biased region" description="Polar residues" evidence="1">
    <location>
        <begin position="707"/>
        <end position="727"/>
    </location>
</feature>
<accession>A0AAV1PB09</accession>
<comment type="caution">
    <text evidence="3">The sequence shown here is derived from an EMBL/GenBank/DDBJ whole genome shotgun (WGS) entry which is preliminary data.</text>
</comment>
<name>A0AAV1PB09_SCOSC</name>